<dbReference type="STRING" id="286115.A0A507DKI6"/>
<gene>
    <name evidence="5" type="ORF">SeLEV6574_g02200</name>
    <name evidence="6" type="ORF">SeMB42_g01767</name>
</gene>
<organism evidence="6 7">
    <name type="scientific">Synchytrium endobioticum</name>
    <dbReference type="NCBI Taxonomy" id="286115"/>
    <lineage>
        <taxon>Eukaryota</taxon>
        <taxon>Fungi</taxon>
        <taxon>Fungi incertae sedis</taxon>
        <taxon>Chytridiomycota</taxon>
        <taxon>Chytridiomycota incertae sedis</taxon>
        <taxon>Chytridiomycetes</taxon>
        <taxon>Synchytriales</taxon>
        <taxon>Synchytriaceae</taxon>
        <taxon>Synchytrium</taxon>
    </lineage>
</organism>
<comment type="caution">
    <text evidence="6">The sequence shown here is derived from an EMBL/GenBank/DDBJ whole genome shotgun (WGS) entry which is preliminary data.</text>
</comment>
<dbReference type="AlphaFoldDB" id="A0A507DKI6"/>
<evidence type="ECO:0000313" key="7">
    <source>
        <dbReference type="Proteomes" id="UP000317494"/>
    </source>
</evidence>
<dbReference type="GO" id="GO:0004420">
    <property type="term" value="F:hydroxymethylglutaryl-CoA reductase (NADPH) activity"/>
    <property type="evidence" value="ECO:0007669"/>
    <property type="project" value="InterPro"/>
</dbReference>
<keyword evidence="3" id="KW-0256">Endoplasmic reticulum</keyword>
<dbReference type="Pfam" id="PF00368">
    <property type="entry name" value="HMG-CoA_red"/>
    <property type="match status" value="1"/>
</dbReference>
<evidence type="ECO:0000313" key="8">
    <source>
        <dbReference type="Proteomes" id="UP000320475"/>
    </source>
</evidence>
<dbReference type="PROSITE" id="PS01192">
    <property type="entry name" value="HMG_COA_REDUCTASE_3"/>
    <property type="match status" value="1"/>
</dbReference>
<dbReference type="PROSITE" id="PS50065">
    <property type="entry name" value="HMG_COA_REDUCTASE_4"/>
    <property type="match status" value="1"/>
</dbReference>
<evidence type="ECO:0000313" key="5">
    <source>
        <dbReference type="EMBL" id="TPX48149.1"/>
    </source>
</evidence>
<dbReference type="PANTHER" id="PTHR10572">
    <property type="entry name" value="3-HYDROXY-3-METHYLGLUTARYL-COENZYME A REDUCTASE"/>
    <property type="match status" value="1"/>
</dbReference>
<dbReference type="InterPro" id="IPR009023">
    <property type="entry name" value="HMG_CoA_Rdtase_NAD(P)-bd_sf"/>
</dbReference>
<dbReference type="InterPro" id="IPR004553">
    <property type="entry name" value="HMG_CoA_Rdtase_bac-typ"/>
</dbReference>
<evidence type="ECO:0000256" key="2">
    <source>
        <dbReference type="ARBA" id="ARBA00023002"/>
    </source>
</evidence>
<dbReference type="Proteomes" id="UP000317494">
    <property type="component" value="Unassembled WGS sequence"/>
</dbReference>
<dbReference type="SUPFAM" id="SSF56542">
    <property type="entry name" value="Substrate-binding domain of HMG-CoA reductase"/>
    <property type="match status" value="1"/>
</dbReference>
<keyword evidence="2 3" id="KW-0560">Oxidoreductase</keyword>
<dbReference type="SUPFAM" id="SSF55035">
    <property type="entry name" value="NAD-binding domain of HMG-CoA reductase"/>
    <property type="match status" value="1"/>
</dbReference>
<dbReference type="EMBL" id="QEAM01000058">
    <property type="protein sequence ID" value="TPX48149.1"/>
    <property type="molecule type" value="Genomic_DNA"/>
</dbReference>
<evidence type="ECO:0000256" key="3">
    <source>
        <dbReference type="RuleBase" id="RU361219"/>
    </source>
</evidence>
<evidence type="ECO:0000256" key="1">
    <source>
        <dbReference type="ARBA" id="ARBA00007661"/>
    </source>
</evidence>
<comment type="subcellular location">
    <subcellularLocation>
        <location evidence="3">Endoplasmic reticulum membrane</location>
        <topology evidence="3">Multi-pass membrane protein</topology>
    </subcellularLocation>
</comment>
<proteinExistence type="inferred from homology"/>
<protein>
    <recommendedName>
        <fullName evidence="3">3-hydroxy-3-methylglutaryl coenzyme A reductase</fullName>
        <shortName evidence="3">HMG-CoA reductase</shortName>
    </recommendedName>
</protein>
<comment type="similarity">
    <text evidence="1 3">Belongs to the HMG-CoA reductase family.</text>
</comment>
<dbReference type="VEuPathDB" id="FungiDB:SeMB42_g01767"/>
<dbReference type="EMBL" id="QEAN01000048">
    <property type="protein sequence ID" value="TPX51931.1"/>
    <property type="molecule type" value="Genomic_DNA"/>
</dbReference>
<dbReference type="GO" id="GO:0005789">
    <property type="term" value="C:endoplasmic reticulum membrane"/>
    <property type="evidence" value="ECO:0007669"/>
    <property type="project" value="UniProtKB-SubCell"/>
</dbReference>
<dbReference type="PANTHER" id="PTHR10572:SF24">
    <property type="entry name" value="3-HYDROXY-3-METHYLGLUTARYL-COENZYME A REDUCTASE"/>
    <property type="match status" value="1"/>
</dbReference>
<feature type="region of interest" description="Disordered" evidence="4">
    <location>
        <begin position="1067"/>
        <end position="1086"/>
    </location>
</feature>
<reference evidence="7 8" key="1">
    <citation type="journal article" date="2019" name="Sci. Rep.">
        <title>Comparative genomics of chytrid fungi reveal insights into the obligate biotrophic and pathogenic lifestyle of Synchytrium endobioticum.</title>
        <authorList>
            <person name="van de Vossenberg B.T.L.H."/>
            <person name="Warris S."/>
            <person name="Nguyen H.D.T."/>
            <person name="van Gent-Pelzer M.P.E."/>
            <person name="Joly D.L."/>
            <person name="van de Geest H.C."/>
            <person name="Bonants P.J.M."/>
            <person name="Smith D.S."/>
            <person name="Levesque C.A."/>
            <person name="van der Lee T.A.J."/>
        </authorList>
    </citation>
    <scope>NUCLEOTIDE SEQUENCE [LARGE SCALE GENOMIC DNA]</scope>
    <source>
        <strain evidence="5 8">LEV6574</strain>
        <strain evidence="6 7">MB42</strain>
    </source>
</reference>
<dbReference type="Gene3D" id="1.10.8.660">
    <property type="match status" value="1"/>
</dbReference>
<dbReference type="Proteomes" id="UP000320475">
    <property type="component" value="Unassembled WGS sequence"/>
</dbReference>
<dbReference type="GO" id="GO:0015936">
    <property type="term" value="P:coenzyme A metabolic process"/>
    <property type="evidence" value="ECO:0007669"/>
    <property type="project" value="InterPro"/>
</dbReference>
<sequence length="1086" mass="118597">MAFSNHSVWSGFYKKAIKERQAQLKLVFPDLFTPLTQTGPSPSGNGQLTRSSVTQLLKDHQLNINTSINFDDASSSTQLGEWKSSSNLAKSTDELNRVSSTGGESNGGVMMEELFPVRGLDEQIADNMIENCIGTLGLPVGLALNFTINSNPIIIPMCMEEPSVVAAASGAAKTISAYGGFKATTTERNIVIAQVQILDVRNVVETAQVLRTKTDSIVEVANQYCESMAKRGGGVKHVTVRLVPRFGGPNGSTQNTPNYWLVVHLHIDVCDAMGANCASTVAEGTAPFLGALTGGRIGLRIVSNMCVERLAKATFRVPVSGMNYKNLPGPEVCSRVIEAYQWALDDPFRGTTHNKGIMNGIDAVALATGQDWRAIEAAAHGWASGAASIDQEGQALLSASATRKNYKPLTRYWIDGDYFCGELEMPLSVGTRGGVLRTNPVYSYTLGMMGNPTAKELAMAMVSVGLAQNLAALRALSTEGIQRGHMSLHSRNIAVAAGAPPHAITECVEYMIQSNRIHITAAREYLIAHELNATVNRISNADTERPQMKNLSIFYFEEAVGAADEKGKIPGLEDHVTLNIAFQSVGKKPVSLELVPDQTSPHPLILALFGEKTHAWLTWIFGLLDSVRLSLAGPERANVLLAKKLKVLSVLLNLVVRRLMVSYPLETRRFVDRVFSDVRLKSKTSASPALSRRRPAIVQAYVQSTKEMVMTEEGIPPPRMTEIPTGTTPLGGLNWDLSKSPIFQRDVMAGLDLDEAPELLQVGLPLMLALWQVFEIRVVQWVGSRDLVRELLQEQRRVMSNLVATPLGAGWAQLSAKHDGWTPDIYGSNPSSPDSPGVINRETFRELMAIHGKRFQVTLLLLCDAVSFGPRSVNATVLRFLRKLGGYLEWEQARAHDISPRRLHRDLQALKSPQRISCPAANGFIAWLEVVQGLTTNAIYDRAHGANHTPPSLTPISANPSAPTSPNVPISPFTPDVSKNENDALPLPAISSKSSLPPLYRRLAREIQEFISFTDRQKLRKELMEAANALGAGFEQAKVLRGAKLYRRYYEVSTLFGDHDLVDTLGGDESDEYDSDDGGLEEFAFE</sequence>
<dbReference type="Gene3D" id="3.90.770.10">
    <property type="entry name" value="3-hydroxy-3-methylglutaryl-coenzyme A Reductase, Chain A, domain 2"/>
    <property type="match status" value="2"/>
</dbReference>
<dbReference type="InterPro" id="IPR002202">
    <property type="entry name" value="HMG_CoA_Rdtase"/>
</dbReference>
<evidence type="ECO:0000313" key="6">
    <source>
        <dbReference type="EMBL" id="TPX51931.1"/>
    </source>
</evidence>
<dbReference type="OrthoDB" id="310654at2759"/>
<accession>A0A507DKI6</accession>
<evidence type="ECO:0000256" key="4">
    <source>
        <dbReference type="SAM" id="MobiDB-lite"/>
    </source>
</evidence>
<dbReference type="InterPro" id="IPR023074">
    <property type="entry name" value="HMG_CoA_Rdtase_cat_sf"/>
</dbReference>
<dbReference type="InterPro" id="IPR023076">
    <property type="entry name" value="HMG_CoA_Rdtase_CS"/>
</dbReference>
<name>A0A507DKI6_9FUNG</name>
<dbReference type="InterPro" id="IPR009029">
    <property type="entry name" value="HMG_CoA_Rdtase_sub-bd_dom_sf"/>
</dbReference>
<dbReference type="NCBIfam" id="TIGR00532">
    <property type="entry name" value="HMG_CoA_R_NAD"/>
    <property type="match status" value="1"/>
</dbReference>
<dbReference type="CDD" id="cd00644">
    <property type="entry name" value="HMG-CoA_reductase_classII"/>
    <property type="match status" value="1"/>
</dbReference>
<keyword evidence="7" id="KW-1185">Reference proteome</keyword>